<keyword evidence="10" id="KW-1185">Reference proteome</keyword>
<dbReference type="PANTHER" id="PTHR11061">
    <property type="entry name" value="RNA M5U METHYLTRANSFERASE"/>
    <property type="match status" value="1"/>
</dbReference>
<evidence type="ECO:0000259" key="8">
    <source>
        <dbReference type="PROSITE" id="PS50926"/>
    </source>
</evidence>
<accession>A0AAP9HC64</accession>
<dbReference type="InterPro" id="IPR030390">
    <property type="entry name" value="MeTrfase_TrmA_AS"/>
</dbReference>
<dbReference type="EMBL" id="CP046314">
    <property type="protein sequence ID" value="QGS08689.1"/>
    <property type="molecule type" value="Genomic_DNA"/>
</dbReference>
<dbReference type="GO" id="GO:0070475">
    <property type="term" value="P:rRNA base methylation"/>
    <property type="evidence" value="ECO:0007669"/>
    <property type="project" value="TreeGrafter"/>
</dbReference>
<feature type="binding site" evidence="6">
    <location>
        <position position="306"/>
    </location>
    <ligand>
        <name>S-adenosyl-L-methionine</name>
        <dbReference type="ChEBI" id="CHEBI:59789"/>
    </ligand>
</feature>
<dbReference type="FunFam" id="3.40.50.150:FF:000009">
    <property type="entry name" value="23S rRNA (Uracil(1939)-C(5))-methyltransferase RlmD"/>
    <property type="match status" value="1"/>
</dbReference>
<dbReference type="InterPro" id="IPR012340">
    <property type="entry name" value="NA-bd_OB-fold"/>
</dbReference>
<keyword evidence="1" id="KW-0479">Metal-binding</keyword>
<feature type="active site" evidence="7">
    <location>
        <position position="402"/>
    </location>
</feature>
<keyword evidence="3 6" id="KW-0808">Transferase</keyword>
<feature type="domain" description="TRAM" evidence="8">
    <location>
        <begin position="1"/>
        <end position="58"/>
    </location>
</feature>
<protein>
    <submittedName>
        <fullName evidence="9">23S rRNA (Uracil(1939)-C(5))-methyltransferase RlmD</fullName>
        <ecNumber evidence="9">2.1.1.190</ecNumber>
    </submittedName>
</protein>
<feature type="binding site" evidence="6">
    <location>
        <position position="327"/>
    </location>
    <ligand>
        <name>S-adenosyl-L-methionine</name>
        <dbReference type="ChEBI" id="CHEBI:59789"/>
    </ligand>
</feature>
<dbReference type="GO" id="GO:0051539">
    <property type="term" value="F:4 iron, 4 sulfur cluster binding"/>
    <property type="evidence" value="ECO:0007669"/>
    <property type="project" value="UniProtKB-KW"/>
</dbReference>
<dbReference type="InterPro" id="IPR029063">
    <property type="entry name" value="SAM-dependent_MTases_sf"/>
</dbReference>
<evidence type="ECO:0000256" key="2">
    <source>
        <dbReference type="ARBA" id="ARBA00022603"/>
    </source>
</evidence>
<dbReference type="Proteomes" id="UP000425411">
    <property type="component" value="Chromosome"/>
</dbReference>
<dbReference type="EC" id="2.1.1.190" evidence="9"/>
<dbReference type="PANTHER" id="PTHR11061:SF30">
    <property type="entry name" value="TRNA (URACIL(54)-C(5))-METHYLTRANSFERASE"/>
    <property type="match status" value="1"/>
</dbReference>
<feature type="binding site" evidence="6">
    <location>
        <position position="375"/>
    </location>
    <ligand>
        <name>S-adenosyl-L-methionine</name>
        <dbReference type="ChEBI" id="CHEBI:59789"/>
    </ligand>
</feature>
<evidence type="ECO:0000256" key="4">
    <source>
        <dbReference type="ARBA" id="ARBA00022691"/>
    </source>
</evidence>
<dbReference type="GO" id="GO:0070041">
    <property type="term" value="F:rRNA (uridine-C5-)-methyltransferase activity"/>
    <property type="evidence" value="ECO:0007669"/>
    <property type="project" value="TreeGrafter"/>
</dbReference>
<gene>
    <name evidence="9" type="primary">rlmD</name>
    <name evidence="9" type="ORF">FOC49_01740</name>
</gene>
<keyword evidence="2 6" id="KW-0489">Methyltransferase</keyword>
<dbReference type="Gene3D" id="2.40.50.140">
    <property type="entry name" value="Nucleic acid-binding proteins"/>
    <property type="match status" value="1"/>
</dbReference>
<dbReference type="PROSITE" id="PS51687">
    <property type="entry name" value="SAM_MT_RNA_M5U"/>
    <property type="match status" value="1"/>
</dbReference>
<sequence length="537" mass="61127">MQKNDILTGRVIDYTHDGLGVVKVDNFPIFIEDVIEGEFIEFKIIKLKKNLGYGKVLKIIEVSDKRVEGVPKTSGANLVHMDYEEQLRFKTKKVQNIMKKTLGADSVKVLPTLGMKNGYHYRNKSVIPVQKVDNEVRMGYYKPRSHDVINIEKCFIQYDEHNKLMNDIRSLIIELDLSVYDEVSHKGAIRHIMFRTNSSKSEIMVGIIAKERFANLDEFVEKITSLDDRIVSVMLNINDKKTNVIFGDKTENLFGRDYIVDVLNNIEFKISLCSFYQVNPIQTEVLYSKALELAELKVDDTIIDAYCGIGTISLFAAQKVKKVYGIEIVEAAVLDALENAKNNNITNAEFLLGKSEDIIKKLILQNIKLDAVIVDPPRKGCGENFLRDLAAMDIEKVVYVSCNPATLARDMGIMRRLGYKLGAVQPVDMFPGTYHVETVALLSKLDVDKHIDVEIKLDELDLTSAESKASYAQIKEYILEKFDLKVSTLYIAQIKKKCGIVLREHYNKSKKEKQLIPQCTPEKEEAIIDALRHFKMI</sequence>
<organism evidence="9 10">
    <name type="scientific">Gemella morbillorum</name>
    <dbReference type="NCBI Taxonomy" id="29391"/>
    <lineage>
        <taxon>Bacteria</taxon>
        <taxon>Bacillati</taxon>
        <taxon>Bacillota</taxon>
        <taxon>Bacilli</taxon>
        <taxon>Bacillales</taxon>
        <taxon>Gemellaceae</taxon>
        <taxon>Gemella</taxon>
    </lineage>
</organism>
<dbReference type="FunFam" id="2.40.50.1070:FF:000003">
    <property type="entry name" value="23S rRNA (Uracil-5-)-methyltransferase RumA"/>
    <property type="match status" value="1"/>
</dbReference>
<evidence type="ECO:0000313" key="9">
    <source>
        <dbReference type="EMBL" id="QGS08689.1"/>
    </source>
</evidence>
<dbReference type="RefSeq" id="WP_004632866.1">
    <property type="nucleotide sequence ID" value="NZ_CP046314.1"/>
</dbReference>
<evidence type="ECO:0000256" key="5">
    <source>
        <dbReference type="ARBA" id="ARBA00023014"/>
    </source>
</evidence>
<feature type="binding site" evidence="6">
    <location>
        <position position="277"/>
    </location>
    <ligand>
        <name>S-adenosyl-L-methionine</name>
        <dbReference type="ChEBI" id="CHEBI:59789"/>
    </ligand>
</feature>
<dbReference type="InterPro" id="IPR002792">
    <property type="entry name" value="TRAM_dom"/>
</dbReference>
<keyword evidence="1" id="KW-0004">4Fe-4S</keyword>
<dbReference type="PROSITE" id="PS50926">
    <property type="entry name" value="TRAM"/>
    <property type="match status" value="1"/>
</dbReference>
<feature type="active site" description="Nucleophile" evidence="6">
    <location>
        <position position="402"/>
    </location>
</feature>
<evidence type="ECO:0000256" key="3">
    <source>
        <dbReference type="ARBA" id="ARBA00022679"/>
    </source>
</evidence>
<reference evidence="9 10" key="1">
    <citation type="submission" date="2019-11" db="EMBL/GenBank/DDBJ databases">
        <title>FDA dAtabase for Regulatory Grade micrObial Sequences (FDA-ARGOS): Supporting development and validation of Infectious Disease Dx tests.</title>
        <authorList>
            <person name="Turner S."/>
            <person name="Byrd R."/>
            <person name="Tallon L."/>
            <person name="Sadzewicz L."/>
            <person name="Vavikolanu K."/>
            <person name="Mehta A."/>
            <person name="Aluvathingal J."/>
            <person name="Nadendla S."/>
            <person name="Myers T."/>
            <person name="Yan Y."/>
            <person name="Sichtig H."/>
        </authorList>
    </citation>
    <scope>NUCLEOTIDE SEQUENCE [LARGE SCALE GENOMIC DNA]</scope>
    <source>
        <strain evidence="9 10">FDAARGOS_741</strain>
    </source>
</reference>
<dbReference type="SUPFAM" id="SSF53335">
    <property type="entry name" value="S-adenosyl-L-methionine-dependent methyltransferases"/>
    <property type="match status" value="1"/>
</dbReference>
<comment type="similarity">
    <text evidence="6">Belongs to the class I-like SAM-binding methyltransferase superfamily. RNA M5U methyltransferase family.</text>
</comment>
<dbReference type="PROSITE" id="PS01230">
    <property type="entry name" value="TRMA_1"/>
    <property type="match status" value="1"/>
</dbReference>
<dbReference type="Pfam" id="PF05958">
    <property type="entry name" value="tRNA_U5-meth_tr"/>
    <property type="match status" value="1"/>
</dbReference>
<keyword evidence="5" id="KW-0411">Iron-sulfur</keyword>
<dbReference type="Gene3D" id="2.40.50.1070">
    <property type="match status" value="1"/>
</dbReference>
<dbReference type="Gene3D" id="3.40.50.150">
    <property type="entry name" value="Vaccinia Virus protein VP39"/>
    <property type="match status" value="1"/>
</dbReference>
<dbReference type="CDD" id="cd02440">
    <property type="entry name" value="AdoMet_MTases"/>
    <property type="match status" value="1"/>
</dbReference>
<proteinExistence type="inferred from homology"/>
<name>A0AAP9HC64_9BACL</name>
<evidence type="ECO:0000313" key="10">
    <source>
        <dbReference type="Proteomes" id="UP000425411"/>
    </source>
</evidence>
<dbReference type="AlphaFoldDB" id="A0AAP9HC64"/>
<keyword evidence="1" id="KW-0408">Iron</keyword>
<evidence type="ECO:0000256" key="1">
    <source>
        <dbReference type="ARBA" id="ARBA00022485"/>
    </source>
</evidence>
<keyword evidence="4 6" id="KW-0949">S-adenosyl-L-methionine</keyword>
<dbReference type="NCBIfam" id="TIGR00479">
    <property type="entry name" value="rumA"/>
    <property type="match status" value="1"/>
</dbReference>
<evidence type="ECO:0000256" key="7">
    <source>
        <dbReference type="PROSITE-ProRule" id="PRU10015"/>
    </source>
</evidence>
<dbReference type="SUPFAM" id="SSF50249">
    <property type="entry name" value="Nucleic acid-binding proteins"/>
    <property type="match status" value="1"/>
</dbReference>
<evidence type="ECO:0000256" key="6">
    <source>
        <dbReference type="PROSITE-ProRule" id="PRU01024"/>
    </source>
</evidence>
<dbReference type="InterPro" id="IPR010280">
    <property type="entry name" value="U5_MeTrfase_fam"/>
</dbReference>